<sequence length="34" mass="3947">MFSLSMLNKKVDRAVRAFEKMNTNTHPAEDAKKH</sequence>
<dbReference type="AlphaFoldDB" id="A0A0D1K3L9"/>
<dbReference type="EMBL" id="JWHU01000034">
    <property type="protein sequence ID" value="KIU19589.1"/>
    <property type="molecule type" value="Genomic_DNA"/>
</dbReference>
<accession>A0A0D1K3L9</accession>
<reference evidence="1 2" key="1">
    <citation type="journal article" date="2015" name="Microbiology (Mosc.)">
        <title>Genomics of the Weissella cibaria species with an examination of its metabolic traits.</title>
        <authorList>
            <person name="Lynch K.M."/>
            <person name="Lucid A."/>
            <person name="Arendt E.K."/>
            <person name="Sleator R.D."/>
            <person name="Lucey B."/>
            <person name="Coffey A."/>
        </authorList>
    </citation>
    <scope>NUCLEOTIDE SEQUENCE [LARGE SCALE GENOMIC DNA]</scope>
    <source>
        <strain evidence="1 2">MG1</strain>
    </source>
</reference>
<keyword evidence="2" id="KW-1185">Reference proteome</keyword>
<evidence type="ECO:0000313" key="2">
    <source>
        <dbReference type="Proteomes" id="UP000032287"/>
    </source>
</evidence>
<protein>
    <submittedName>
        <fullName evidence="1">Uncharacterized protein</fullName>
    </submittedName>
</protein>
<gene>
    <name evidence="1" type="ORF">QX99_01605</name>
</gene>
<comment type="caution">
    <text evidence="1">The sequence shown here is derived from an EMBL/GenBank/DDBJ whole genome shotgun (WGS) entry which is preliminary data.</text>
</comment>
<dbReference type="Proteomes" id="UP000032287">
    <property type="component" value="Unassembled WGS sequence"/>
</dbReference>
<name>A0A0D1K3L9_9LACO</name>
<evidence type="ECO:0000313" key="1">
    <source>
        <dbReference type="EMBL" id="KIU19589.1"/>
    </source>
</evidence>
<proteinExistence type="predicted"/>
<organism evidence="1 2">
    <name type="scientific">Weissella cibaria</name>
    <dbReference type="NCBI Taxonomy" id="137591"/>
    <lineage>
        <taxon>Bacteria</taxon>
        <taxon>Bacillati</taxon>
        <taxon>Bacillota</taxon>
        <taxon>Bacilli</taxon>
        <taxon>Lactobacillales</taxon>
        <taxon>Lactobacillaceae</taxon>
        <taxon>Weissella</taxon>
    </lineage>
</organism>
<dbReference type="PATRIC" id="fig|137591.25.peg.1577"/>